<keyword evidence="2" id="KW-0472">Membrane</keyword>
<comment type="caution">
    <text evidence="3">The sequence shown here is derived from an EMBL/GenBank/DDBJ whole genome shotgun (WGS) entry which is preliminary data.</text>
</comment>
<gene>
    <name evidence="3" type="ORF">Sste5346_000786</name>
</gene>
<accession>A0ABR3ZQ92</accession>
<evidence type="ECO:0000313" key="4">
    <source>
        <dbReference type="Proteomes" id="UP001583186"/>
    </source>
</evidence>
<feature type="transmembrane region" description="Helical" evidence="2">
    <location>
        <begin position="114"/>
        <end position="136"/>
    </location>
</feature>
<feature type="region of interest" description="Disordered" evidence="1">
    <location>
        <begin position="226"/>
        <end position="300"/>
    </location>
</feature>
<proteinExistence type="predicted"/>
<reference evidence="3 4" key="1">
    <citation type="journal article" date="2024" name="IMA Fungus">
        <title>IMA Genome - F19 : A genome assembly and annotation guide to empower mycologists, including annotated draft genome sequences of Ceratocystis pirilliformis, Diaporthe australafricana, Fusarium ophioides, Paecilomyces lecythidis, and Sporothrix stenoceras.</title>
        <authorList>
            <person name="Aylward J."/>
            <person name="Wilson A.M."/>
            <person name="Visagie C.M."/>
            <person name="Spraker J."/>
            <person name="Barnes I."/>
            <person name="Buitendag C."/>
            <person name="Ceriani C."/>
            <person name="Del Mar Angel L."/>
            <person name="du Plessis D."/>
            <person name="Fuchs T."/>
            <person name="Gasser K."/>
            <person name="Kramer D."/>
            <person name="Li W."/>
            <person name="Munsamy K."/>
            <person name="Piso A."/>
            <person name="Price J.L."/>
            <person name="Sonnekus B."/>
            <person name="Thomas C."/>
            <person name="van der Nest A."/>
            <person name="van Dijk A."/>
            <person name="van Heerden A."/>
            <person name="van Vuuren N."/>
            <person name="Yilmaz N."/>
            <person name="Duong T.A."/>
            <person name="van der Merwe N.A."/>
            <person name="Wingfield M.J."/>
            <person name="Wingfield B.D."/>
        </authorList>
    </citation>
    <scope>NUCLEOTIDE SEQUENCE [LARGE SCALE GENOMIC DNA]</scope>
    <source>
        <strain evidence="3 4">CMW 5346</strain>
    </source>
</reference>
<feature type="compositionally biased region" description="Low complexity" evidence="1">
    <location>
        <begin position="233"/>
        <end position="242"/>
    </location>
</feature>
<evidence type="ECO:0000313" key="3">
    <source>
        <dbReference type="EMBL" id="KAL1902875.1"/>
    </source>
</evidence>
<evidence type="ECO:0000256" key="2">
    <source>
        <dbReference type="SAM" id="Phobius"/>
    </source>
</evidence>
<keyword evidence="2" id="KW-0812">Transmembrane</keyword>
<feature type="transmembrane region" description="Helical" evidence="2">
    <location>
        <begin position="39"/>
        <end position="59"/>
    </location>
</feature>
<feature type="transmembrane region" description="Helical" evidence="2">
    <location>
        <begin position="182"/>
        <end position="208"/>
    </location>
</feature>
<evidence type="ECO:0008006" key="5">
    <source>
        <dbReference type="Google" id="ProtNLM"/>
    </source>
</evidence>
<feature type="transmembrane region" description="Helical" evidence="2">
    <location>
        <begin position="79"/>
        <end position="102"/>
    </location>
</feature>
<organism evidence="3 4">
    <name type="scientific">Sporothrix stenoceras</name>
    <dbReference type="NCBI Taxonomy" id="5173"/>
    <lineage>
        <taxon>Eukaryota</taxon>
        <taxon>Fungi</taxon>
        <taxon>Dikarya</taxon>
        <taxon>Ascomycota</taxon>
        <taxon>Pezizomycotina</taxon>
        <taxon>Sordariomycetes</taxon>
        <taxon>Sordariomycetidae</taxon>
        <taxon>Ophiostomatales</taxon>
        <taxon>Ophiostomataceae</taxon>
        <taxon>Sporothrix</taxon>
    </lineage>
</organism>
<protein>
    <recommendedName>
        <fullName evidence="5">Integral membrane protein</fullName>
    </recommendedName>
</protein>
<dbReference type="Proteomes" id="UP001583186">
    <property type="component" value="Unassembled WGS sequence"/>
</dbReference>
<dbReference type="EMBL" id="JAWCUI010000003">
    <property type="protein sequence ID" value="KAL1902875.1"/>
    <property type="molecule type" value="Genomic_DNA"/>
</dbReference>
<name>A0ABR3ZQ92_9PEZI</name>
<feature type="compositionally biased region" description="Basic and acidic residues" evidence="1">
    <location>
        <begin position="291"/>
        <end position="300"/>
    </location>
</feature>
<evidence type="ECO:0000256" key="1">
    <source>
        <dbReference type="SAM" id="MobiDB-lite"/>
    </source>
</evidence>
<sequence>MAPSSRRLSSTEAVIGFLWDITFFFFVVRLSFVYAVLSVAASAAMACVAHAAVLPYVAARQHVGVDALVRNVLGASSTTSTALVVLVSTALFAVVGICGRVMMGYAKIPQVRGFRLAIGAMAAVYVGLGWLAALYFSPACGQGSTAAAKKAHGVVPTDNTLTLASFCQTSRLRVGGISSNTSISACTVVGLAFVAAVALVPWLSMILLEQPNRRYSRRHRRVSSNCGWLRAGSPSTTPTTPTYEKKALMSPDSSSTTASEDETATPKRTTRKSRTRTTRTTPKKRYSLRSSSERRRTTRL</sequence>
<feature type="compositionally biased region" description="Basic residues" evidence="1">
    <location>
        <begin position="268"/>
        <end position="287"/>
    </location>
</feature>
<keyword evidence="2" id="KW-1133">Transmembrane helix</keyword>
<feature type="transmembrane region" description="Helical" evidence="2">
    <location>
        <begin position="13"/>
        <end position="32"/>
    </location>
</feature>
<keyword evidence="4" id="KW-1185">Reference proteome</keyword>